<evidence type="ECO:0000256" key="1">
    <source>
        <dbReference type="ARBA" id="ARBA00004141"/>
    </source>
</evidence>
<feature type="compositionally biased region" description="Polar residues" evidence="7">
    <location>
        <begin position="650"/>
        <end position="659"/>
    </location>
</feature>
<dbReference type="SMART" id="SM00674">
    <property type="entry name" value="CENPB"/>
    <property type="match status" value="1"/>
</dbReference>
<feature type="region of interest" description="Disordered" evidence="7">
    <location>
        <begin position="632"/>
        <end position="659"/>
    </location>
</feature>
<feature type="transmembrane region" description="Helical" evidence="8">
    <location>
        <begin position="79"/>
        <end position="98"/>
    </location>
</feature>
<feature type="domain" description="HTH CENPB-type" evidence="9">
    <location>
        <begin position="506"/>
        <end position="576"/>
    </location>
</feature>
<feature type="transmembrane region" description="Helical" evidence="8">
    <location>
        <begin position="170"/>
        <end position="189"/>
    </location>
</feature>
<dbReference type="AlphaFoldDB" id="A0A8H6LBT9"/>
<feature type="transmembrane region" description="Helical" evidence="8">
    <location>
        <begin position="278"/>
        <end position="298"/>
    </location>
</feature>
<comment type="caution">
    <text evidence="10">The sequence shown here is derived from an EMBL/GenBank/DDBJ whole genome shotgun (WGS) entry which is preliminary data.</text>
</comment>
<evidence type="ECO:0000256" key="6">
    <source>
        <dbReference type="ARBA" id="ARBA00023136"/>
    </source>
</evidence>
<proteinExistence type="predicted"/>
<keyword evidence="3 8" id="KW-0812">Transmembrane</keyword>
<feature type="transmembrane region" description="Helical" evidence="8">
    <location>
        <begin position="50"/>
        <end position="73"/>
    </location>
</feature>
<keyword evidence="5" id="KW-0238">DNA-binding</keyword>
<feature type="transmembrane region" description="Helical" evidence="8">
    <location>
        <begin position="136"/>
        <end position="158"/>
    </location>
</feature>
<evidence type="ECO:0000256" key="5">
    <source>
        <dbReference type="ARBA" id="ARBA00023125"/>
    </source>
</evidence>
<name>A0A8H6LBT9_FUSOX</name>
<evidence type="ECO:0000256" key="4">
    <source>
        <dbReference type="ARBA" id="ARBA00022989"/>
    </source>
</evidence>
<evidence type="ECO:0000259" key="9">
    <source>
        <dbReference type="PROSITE" id="PS51253"/>
    </source>
</evidence>
<feature type="transmembrane region" description="Helical" evidence="8">
    <location>
        <begin position="330"/>
        <end position="350"/>
    </location>
</feature>
<sequence>MSHGSNSIELEASGKQQPIPVSVDASARPPEDSNIYNVTRTRKVFSFSQLFAFSLTYMALWEGMCSNMYFALFNGGPQTFLFSFIIVFFGAISQAASLGEMASIQPVAGAQYHWTYYMAPQSVKRFATWIQGWSTWFGYVSLLAAIANVTIILLESMISINHPSYVAGGWHTSVLVIAMCLVHGLMNVYAFKLIPWVELVAGVLHVCLFVIFVVVLVVMGPRNPSSFWLQRNISSGWDNEYIAWNLGMLTCVWSFTGFDSAIHMSEETRKAKSAVPRAMFWSIFMNGVLGFIMVNVLISAMGSVEDMLEQPSQIQAILLNVTGSNKATTAMIAGLFIISFSVNLANIASVSRLTWAWSRDGGMPAYFAYVSPTHRVPTRSIILTVFLVCALNLLNIGNTSYVAFGAITSLSSLALYLSYAIAIASIIYVRLSGSTIKLGEWNLGRFGLPVNVFALVYTLYVIIFLPFPSTLPVTGENMNYCGPVMVAVLAIAHPTRSPHWWQSRQAARQEQLRLTTDQEDDLERWILRQEKLGHAPTHAQVRTIVRSVLARHGDHAPLGRKWTTRFVERHPALKTKLGRRTDWERVNAATPANIKRLFDVYETVDWIPPERQYNADEGGIMEGQGVNGLVIGSSQESPNAVPVKTATVPFKSNGSDANF</sequence>
<evidence type="ECO:0000256" key="2">
    <source>
        <dbReference type="ARBA" id="ARBA00022448"/>
    </source>
</evidence>
<dbReference type="Pfam" id="PF13520">
    <property type="entry name" value="AA_permease_2"/>
    <property type="match status" value="1"/>
</dbReference>
<dbReference type="Proteomes" id="UP000593570">
    <property type="component" value="Unassembled WGS sequence"/>
</dbReference>
<keyword evidence="2" id="KW-0813">Transport</keyword>
<feature type="transmembrane region" description="Helical" evidence="8">
    <location>
        <begin position="443"/>
        <end position="465"/>
    </location>
</feature>
<protein>
    <recommendedName>
        <fullName evidence="9">HTH CENPB-type domain-containing protein</fullName>
    </recommendedName>
</protein>
<evidence type="ECO:0000256" key="7">
    <source>
        <dbReference type="SAM" id="MobiDB-lite"/>
    </source>
</evidence>
<dbReference type="EMBL" id="JACDXP010000017">
    <property type="protein sequence ID" value="KAF6513361.1"/>
    <property type="molecule type" value="Genomic_DNA"/>
</dbReference>
<feature type="transmembrane region" description="Helical" evidence="8">
    <location>
        <begin position="413"/>
        <end position="431"/>
    </location>
</feature>
<reference evidence="10 11" key="1">
    <citation type="journal article" date="2020" name="bioRxiv">
        <title>A chromosome-scale genome assembly for the Fusarium oxysporum strain Fo5176 to establish a model Arabidopsis-fungal pathosystem.</title>
        <authorList>
            <person name="Fokkens L."/>
            <person name="Guo L."/>
            <person name="Dora S."/>
            <person name="Wang B."/>
            <person name="Ye K."/>
            <person name="Sanchez-Rodriguez C."/>
            <person name="Croll D."/>
        </authorList>
    </citation>
    <scope>NUCLEOTIDE SEQUENCE [LARGE SCALE GENOMIC DNA]</scope>
    <source>
        <strain evidence="10 11">Fo5176</strain>
    </source>
</reference>
<dbReference type="Gene3D" id="1.20.1740.10">
    <property type="entry name" value="Amino acid/polyamine transporter I"/>
    <property type="match status" value="1"/>
</dbReference>
<evidence type="ECO:0000256" key="8">
    <source>
        <dbReference type="SAM" id="Phobius"/>
    </source>
</evidence>
<dbReference type="GO" id="GO:0016020">
    <property type="term" value="C:membrane"/>
    <property type="evidence" value="ECO:0007669"/>
    <property type="project" value="UniProtKB-SubCell"/>
</dbReference>
<evidence type="ECO:0000313" key="10">
    <source>
        <dbReference type="EMBL" id="KAF6513361.1"/>
    </source>
</evidence>
<feature type="transmembrane region" description="Helical" evidence="8">
    <location>
        <begin position="381"/>
        <end position="407"/>
    </location>
</feature>
<organism evidence="10 11">
    <name type="scientific">Fusarium oxysporum f. sp. conglutinans</name>
    <dbReference type="NCBI Taxonomy" id="100902"/>
    <lineage>
        <taxon>Eukaryota</taxon>
        <taxon>Fungi</taxon>
        <taxon>Dikarya</taxon>
        <taxon>Ascomycota</taxon>
        <taxon>Pezizomycotina</taxon>
        <taxon>Sordariomycetes</taxon>
        <taxon>Hypocreomycetidae</taxon>
        <taxon>Hypocreales</taxon>
        <taxon>Nectriaceae</taxon>
        <taxon>Fusarium</taxon>
        <taxon>Fusarium oxysporum species complex</taxon>
    </lineage>
</organism>
<gene>
    <name evidence="10" type="ORF">HZS61_006686</name>
</gene>
<dbReference type="PANTHER" id="PTHR45649:SF5">
    <property type="entry name" value="GABA TRANSPORTER (EUROFUNG)-RELATED"/>
    <property type="match status" value="1"/>
</dbReference>
<keyword evidence="6 8" id="KW-0472">Membrane</keyword>
<dbReference type="InterPro" id="IPR002293">
    <property type="entry name" value="AA/rel_permease1"/>
</dbReference>
<dbReference type="PANTHER" id="PTHR45649">
    <property type="entry name" value="AMINO-ACID PERMEASE BAT1"/>
    <property type="match status" value="1"/>
</dbReference>
<accession>A0A8H6LBT9</accession>
<dbReference type="InterPro" id="IPR006600">
    <property type="entry name" value="HTH_CenpB_DNA-bd_dom"/>
</dbReference>
<dbReference type="Pfam" id="PF03221">
    <property type="entry name" value="HTH_Tnp_Tc5"/>
    <property type="match status" value="1"/>
</dbReference>
<evidence type="ECO:0000256" key="3">
    <source>
        <dbReference type="ARBA" id="ARBA00022692"/>
    </source>
</evidence>
<feature type="transmembrane region" description="Helical" evidence="8">
    <location>
        <begin position="196"/>
        <end position="221"/>
    </location>
</feature>
<dbReference type="GO" id="GO:0003677">
    <property type="term" value="F:DNA binding"/>
    <property type="evidence" value="ECO:0007669"/>
    <property type="project" value="UniProtKB-KW"/>
</dbReference>
<dbReference type="GO" id="GO:0022857">
    <property type="term" value="F:transmembrane transporter activity"/>
    <property type="evidence" value="ECO:0007669"/>
    <property type="project" value="InterPro"/>
</dbReference>
<feature type="transmembrane region" description="Helical" evidence="8">
    <location>
        <begin position="241"/>
        <end position="258"/>
    </location>
</feature>
<dbReference type="PROSITE" id="PS51253">
    <property type="entry name" value="HTH_CENPB"/>
    <property type="match status" value="1"/>
</dbReference>
<keyword evidence="4 8" id="KW-1133">Transmembrane helix</keyword>
<evidence type="ECO:0000313" key="11">
    <source>
        <dbReference type="Proteomes" id="UP000593570"/>
    </source>
</evidence>
<comment type="subcellular location">
    <subcellularLocation>
        <location evidence="1">Membrane</location>
        <topology evidence="1">Multi-pass membrane protein</topology>
    </subcellularLocation>
</comment>